<dbReference type="SUPFAM" id="SSF103511">
    <property type="entry name" value="Chlorophyll a-b binding protein"/>
    <property type="match status" value="1"/>
</dbReference>
<comment type="caution">
    <text evidence="1">The sequence shown here is derived from an EMBL/GenBank/DDBJ whole genome shotgun (WGS) entry which is preliminary data.</text>
</comment>
<keyword evidence="2" id="KW-1185">Reference proteome</keyword>
<reference evidence="2" key="1">
    <citation type="journal article" date="2019" name="Nat. Commun.">
        <title>The genome of broomcorn millet.</title>
        <authorList>
            <person name="Zou C."/>
            <person name="Miki D."/>
            <person name="Li D."/>
            <person name="Tang Q."/>
            <person name="Xiao L."/>
            <person name="Rajput S."/>
            <person name="Deng P."/>
            <person name="Jia W."/>
            <person name="Huang R."/>
            <person name="Zhang M."/>
            <person name="Sun Y."/>
            <person name="Hu J."/>
            <person name="Fu X."/>
            <person name="Schnable P.S."/>
            <person name="Li F."/>
            <person name="Zhang H."/>
            <person name="Feng B."/>
            <person name="Zhu X."/>
            <person name="Liu R."/>
            <person name="Schnable J.C."/>
            <person name="Zhu J.-K."/>
            <person name="Zhang H."/>
        </authorList>
    </citation>
    <scope>NUCLEOTIDE SEQUENCE [LARGE SCALE GENOMIC DNA]</scope>
</reference>
<organism evidence="1 2">
    <name type="scientific">Panicum miliaceum</name>
    <name type="common">Proso millet</name>
    <name type="synonym">Broomcorn millet</name>
    <dbReference type="NCBI Taxonomy" id="4540"/>
    <lineage>
        <taxon>Eukaryota</taxon>
        <taxon>Viridiplantae</taxon>
        <taxon>Streptophyta</taxon>
        <taxon>Embryophyta</taxon>
        <taxon>Tracheophyta</taxon>
        <taxon>Spermatophyta</taxon>
        <taxon>Magnoliopsida</taxon>
        <taxon>Liliopsida</taxon>
        <taxon>Poales</taxon>
        <taxon>Poaceae</taxon>
        <taxon>PACMAD clade</taxon>
        <taxon>Panicoideae</taxon>
        <taxon>Panicodae</taxon>
        <taxon>Paniceae</taxon>
        <taxon>Panicinae</taxon>
        <taxon>Panicum</taxon>
        <taxon>Panicum sect. Panicum</taxon>
    </lineage>
</organism>
<evidence type="ECO:0000313" key="2">
    <source>
        <dbReference type="Proteomes" id="UP000275267"/>
    </source>
</evidence>
<dbReference type="AlphaFoldDB" id="A0A3L6Q8M1"/>
<dbReference type="STRING" id="4540.A0A3L6Q8M1"/>
<dbReference type="OrthoDB" id="542523at2759"/>
<accession>A0A3L6Q8M1</accession>
<name>A0A3L6Q8M1_PANMI</name>
<protein>
    <submittedName>
        <fullName evidence="1">High-light-induced protein, chloroplastic-like</fullName>
    </submittedName>
</protein>
<dbReference type="EMBL" id="PQIB02000013">
    <property type="protein sequence ID" value="RLM74178.1"/>
    <property type="molecule type" value="Genomic_DNA"/>
</dbReference>
<gene>
    <name evidence="1" type="ORF">C2845_PM15G01490</name>
</gene>
<proteinExistence type="predicted"/>
<sequence length="128" mass="13749">MAARCAMFAPSSLARRQPLCGNKLGKGTYSMPAVAKSHNGERVNAAKLPPGVSETSKKCSLVWNSRACMIGLIGTFTVELVRNKGILGILQIIVVEVGKGLRPSSLIAKKNFESSRDDFIPYNESAKP</sequence>
<evidence type="ECO:0000313" key="1">
    <source>
        <dbReference type="EMBL" id="RLM74178.1"/>
    </source>
</evidence>
<dbReference type="Proteomes" id="UP000275267">
    <property type="component" value="Unassembled WGS sequence"/>
</dbReference>